<evidence type="ECO:0000256" key="2">
    <source>
        <dbReference type="ARBA" id="ARBA00023125"/>
    </source>
</evidence>
<evidence type="ECO:0000256" key="3">
    <source>
        <dbReference type="ARBA" id="ARBA00023163"/>
    </source>
</evidence>
<dbReference type="InterPro" id="IPR018062">
    <property type="entry name" value="HTH_AraC-typ_CS"/>
</dbReference>
<dbReference type="PROSITE" id="PS01124">
    <property type="entry name" value="HTH_ARAC_FAMILY_2"/>
    <property type="match status" value="1"/>
</dbReference>
<reference evidence="5 6" key="1">
    <citation type="submission" date="2019-09" db="EMBL/GenBank/DDBJ databases">
        <title>Screening of Novel Bioactive Compounds from Soil-Associated.</title>
        <authorList>
            <person name="Gong X."/>
        </authorList>
    </citation>
    <scope>NUCLEOTIDE SEQUENCE [LARGE SCALE GENOMIC DNA]</scope>
    <source>
        <strain evidence="5 6">Gxj-6</strain>
    </source>
</reference>
<dbReference type="GO" id="GO:0003700">
    <property type="term" value="F:DNA-binding transcription factor activity"/>
    <property type="evidence" value="ECO:0007669"/>
    <property type="project" value="InterPro"/>
</dbReference>
<comment type="caution">
    <text evidence="5">The sequence shown here is derived from an EMBL/GenBank/DDBJ whole genome shotgun (WGS) entry which is preliminary data.</text>
</comment>
<dbReference type="InterPro" id="IPR050204">
    <property type="entry name" value="AraC_XylS_family_regulators"/>
</dbReference>
<dbReference type="EMBL" id="VYTZ01000002">
    <property type="protein sequence ID" value="KAA9380997.1"/>
    <property type="molecule type" value="Genomic_DNA"/>
</dbReference>
<dbReference type="InterPro" id="IPR035418">
    <property type="entry name" value="AraC-bd_2"/>
</dbReference>
<keyword evidence="1" id="KW-0805">Transcription regulation</keyword>
<evidence type="ECO:0000313" key="6">
    <source>
        <dbReference type="Proteomes" id="UP000327011"/>
    </source>
</evidence>
<organism evidence="5 6">
    <name type="scientific">Microbispora cellulosiformans</name>
    <dbReference type="NCBI Taxonomy" id="2614688"/>
    <lineage>
        <taxon>Bacteria</taxon>
        <taxon>Bacillati</taxon>
        <taxon>Actinomycetota</taxon>
        <taxon>Actinomycetes</taxon>
        <taxon>Streptosporangiales</taxon>
        <taxon>Streptosporangiaceae</taxon>
        <taxon>Microbispora</taxon>
    </lineage>
</organism>
<dbReference type="InterPro" id="IPR009057">
    <property type="entry name" value="Homeodomain-like_sf"/>
</dbReference>
<dbReference type="AlphaFoldDB" id="A0A5J5KAD5"/>
<keyword evidence="3" id="KW-0804">Transcription</keyword>
<accession>A0A5J5KAD5</accession>
<keyword evidence="6" id="KW-1185">Reference proteome</keyword>
<proteinExistence type="predicted"/>
<dbReference type="PANTHER" id="PTHR46796">
    <property type="entry name" value="HTH-TYPE TRANSCRIPTIONAL ACTIVATOR RHAS-RELATED"/>
    <property type="match status" value="1"/>
</dbReference>
<protein>
    <submittedName>
        <fullName evidence="5">Helix-turn-helix domain-containing protein</fullName>
    </submittedName>
</protein>
<dbReference type="Proteomes" id="UP000327011">
    <property type="component" value="Unassembled WGS sequence"/>
</dbReference>
<dbReference type="SUPFAM" id="SSF46689">
    <property type="entry name" value="Homeodomain-like"/>
    <property type="match status" value="1"/>
</dbReference>
<evidence type="ECO:0000256" key="1">
    <source>
        <dbReference type="ARBA" id="ARBA00023015"/>
    </source>
</evidence>
<dbReference type="InterPro" id="IPR018060">
    <property type="entry name" value="HTH_AraC"/>
</dbReference>
<dbReference type="GO" id="GO:0043565">
    <property type="term" value="F:sequence-specific DNA binding"/>
    <property type="evidence" value="ECO:0007669"/>
    <property type="project" value="InterPro"/>
</dbReference>
<dbReference type="PROSITE" id="PS00041">
    <property type="entry name" value="HTH_ARAC_FAMILY_1"/>
    <property type="match status" value="1"/>
</dbReference>
<dbReference type="Pfam" id="PF12833">
    <property type="entry name" value="HTH_18"/>
    <property type="match status" value="1"/>
</dbReference>
<dbReference type="PANTHER" id="PTHR46796:SF6">
    <property type="entry name" value="ARAC SUBFAMILY"/>
    <property type="match status" value="1"/>
</dbReference>
<feature type="domain" description="HTH araC/xylS-type" evidence="4">
    <location>
        <begin position="221"/>
        <end position="322"/>
    </location>
</feature>
<evidence type="ECO:0000313" key="5">
    <source>
        <dbReference type="EMBL" id="KAA9380997.1"/>
    </source>
</evidence>
<dbReference type="PRINTS" id="PR00032">
    <property type="entry name" value="HTHARAC"/>
</dbReference>
<dbReference type="Gene3D" id="1.10.10.60">
    <property type="entry name" value="Homeodomain-like"/>
    <property type="match status" value="1"/>
</dbReference>
<keyword evidence="2" id="KW-0238">DNA-binding</keyword>
<evidence type="ECO:0000259" key="4">
    <source>
        <dbReference type="PROSITE" id="PS01124"/>
    </source>
</evidence>
<name>A0A5J5KAD5_9ACTN</name>
<dbReference type="Pfam" id="PF14525">
    <property type="entry name" value="AraC_binding_2"/>
    <property type="match status" value="1"/>
</dbReference>
<dbReference type="InterPro" id="IPR020449">
    <property type="entry name" value="Tscrpt_reg_AraC-type_HTH"/>
</dbReference>
<sequence>MKETVFRSEDLPVTDRFTRWRDMACQAHVPTMVRSEHEKDFRATLRVLRLGTIQMSSLTHPSLRVERTRKGIRQSDPGTYCLALPLRGTLRFAQSGREAECGPQDLMFYETSRPFHGRIAPRDGGDVSHMVVQISRDALPQSSAELGRLAAVRLPAREGIGALLSNHLRETARQAGDLTPAEAARLSSLTLDLLGALCAHHLHAEPGAGLGPEARRQVLRAQIRDFIQRRLGDSSLTADVIASAHHISTRYLYTLFDDQDLGVAGWIRRQRLERSRRDLGDPHLRSRPIHSIAARWGFPDSAHFSRIFRAAYGTSPRDYRNSVQYDDGCA</sequence>
<gene>
    <name evidence="5" type="ORF">F5972_04760</name>
</gene>
<dbReference type="SMART" id="SM00342">
    <property type="entry name" value="HTH_ARAC"/>
    <property type="match status" value="1"/>
</dbReference>